<accession>A0ABP6L2G4</accession>
<comment type="caution">
    <text evidence="2">The sequence shown here is derived from an EMBL/GenBank/DDBJ whole genome shotgun (WGS) entry which is preliminary data.</text>
</comment>
<dbReference type="Proteomes" id="UP001499930">
    <property type="component" value="Unassembled WGS sequence"/>
</dbReference>
<dbReference type="EMBL" id="BAAAWD010000016">
    <property type="protein sequence ID" value="GAA3027744.1"/>
    <property type="molecule type" value="Genomic_DNA"/>
</dbReference>
<feature type="domain" description="Helix-turn-helix" evidence="1">
    <location>
        <begin position="16"/>
        <end position="60"/>
    </location>
</feature>
<dbReference type="RefSeq" id="WP_344902180.1">
    <property type="nucleotide sequence ID" value="NZ_BAAAWD010000016.1"/>
</dbReference>
<evidence type="ECO:0000313" key="3">
    <source>
        <dbReference type="Proteomes" id="UP001499930"/>
    </source>
</evidence>
<dbReference type="NCBIfam" id="TIGR01764">
    <property type="entry name" value="excise"/>
    <property type="match status" value="1"/>
</dbReference>
<evidence type="ECO:0000259" key="1">
    <source>
        <dbReference type="Pfam" id="PF12728"/>
    </source>
</evidence>
<gene>
    <name evidence="2" type="ORF">GCM10017559_62560</name>
</gene>
<reference evidence="3" key="1">
    <citation type="journal article" date="2019" name="Int. J. Syst. Evol. Microbiol.">
        <title>The Global Catalogue of Microorganisms (GCM) 10K type strain sequencing project: providing services to taxonomists for standard genome sequencing and annotation.</title>
        <authorList>
            <consortium name="The Broad Institute Genomics Platform"/>
            <consortium name="The Broad Institute Genome Sequencing Center for Infectious Disease"/>
            <person name="Wu L."/>
            <person name="Ma J."/>
        </authorList>
    </citation>
    <scope>NUCLEOTIDE SEQUENCE [LARGE SCALE GENOMIC DNA]</scope>
    <source>
        <strain evidence="3">JCM 3106</strain>
    </source>
</reference>
<dbReference type="InterPro" id="IPR010093">
    <property type="entry name" value="SinI_DNA-bd"/>
</dbReference>
<proteinExistence type="predicted"/>
<name>A0ABP6L2G4_9ACTN</name>
<sequence>MQVPTTDIPPDGDQLLYTPQEAAKIVRMSKHWLVTQANKEEIPHHRLGRYYRFSREDLIAIKDMYAKPARRSRQST</sequence>
<organism evidence="2 3">
    <name type="scientific">Streptosporangium longisporum</name>
    <dbReference type="NCBI Taxonomy" id="46187"/>
    <lineage>
        <taxon>Bacteria</taxon>
        <taxon>Bacillati</taxon>
        <taxon>Actinomycetota</taxon>
        <taxon>Actinomycetes</taxon>
        <taxon>Streptosporangiales</taxon>
        <taxon>Streptosporangiaceae</taxon>
        <taxon>Streptosporangium</taxon>
    </lineage>
</organism>
<dbReference type="Pfam" id="PF12728">
    <property type="entry name" value="HTH_17"/>
    <property type="match status" value="1"/>
</dbReference>
<evidence type="ECO:0000313" key="2">
    <source>
        <dbReference type="EMBL" id="GAA3027744.1"/>
    </source>
</evidence>
<protein>
    <recommendedName>
        <fullName evidence="1">Helix-turn-helix domain-containing protein</fullName>
    </recommendedName>
</protein>
<dbReference type="InterPro" id="IPR041657">
    <property type="entry name" value="HTH_17"/>
</dbReference>
<keyword evidence="3" id="KW-1185">Reference proteome</keyword>